<keyword evidence="6 11" id="KW-0798">TonB box</keyword>
<evidence type="ECO:0000256" key="12">
    <source>
        <dbReference type="SAM" id="SignalP"/>
    </source>
</evidence>
<feature type="chain" id="PRO_5045719520" evidence="12">
    <location>
        <begin position="22"/>
        <end position="1089"/>
    </location>
</feature>
<keyword evidence="8" id="KW-0675">Receptor</keyword>
<dbReference type="Pfam" id="PF07715">
    <property type="entry name" value="Plug"/>
    <property type="match status" value="1"/>
</dbReference>
<gene>
    <name evidence="15" type="ORF">LB452_07860</name>
</gene>
<organism evidence="15 16">
    <name type="scientific">Psychroflexus longus</name>
    <dbReference type="NCBI Taxonomy" id="2873596"/>
    <lineage>
        <taxon>Bacteria</taxon>
        <taxon>Pseudomonadati</taxon>
        <taxon>Bacteroidota</taxon>
        <taxon>Flavobacteriia</taxon>
        <taxon>Flavobacteriales</taxon>
        <taxon>Flavobacteriaceae</taxon>
        <taxon>Psychroflexus</taxon>
    </lineage>
</organism>
<evidence type="ECO:0000313" key="16">
    <source>
        <dbReference type="Proteomes" id="UP001199314"/>
    </source>
</evidence>
<evidence type="ECO:0000259" key="14">
    <source>
        <dbReference type="Pfam" id="PF07715"/>
    </source>
</evidence>
<comment type="similarity">
    <text evidence="10 11">Belongs to the TonB-dependent receptor family.</text>
</comment>
<dbReference type="InterPro" id="IPR037066">
    <property type="entry name" value="Plug_dom_sf"/>
</dbReference>
<dbReference type="SUPFAM" id="SSF56935">
    <property type="entry name" value="Porins"/>
    <property type="match status" value="1"/>
</dbReference>
<keyword evidence="5 12" id="KW-0732">Signal</keyword>
<evidence type="ECO:0000256" key="5">
    <source>
        <dbReference type="ARBA" id="ARBA00022729"/>
    </source>
</evidence>
<dbReference type="Pfam" id="PF00593">
    <property type="entry name" value="TonB_dep_Rec_b-barrel"/>
    <property type="match status" value="1"/>
</dbReference>
<keyword evidence="2 10" id="KW-0813">Transport</keyword>
<dbReference type="PANTHER" id="PTHR30069:SF29">
    <property type="entry name" value="HEMOGLOBIN AND HEMOGLOBIN-HAPTOGLOBIN-BINDING PROTEIN 1-RELATED"/>
    <property type="match status" value="1"/>
</dbReference>
<dbReference type="NCBIfam" id="TIGR04056">
    <property type="entry name" value="OMP_RagA_SusC"/>
    <property type="match status" value="1"/>
</dbReference>
<dbReference type="InterPro" id="IPR039426">
    <property type="entry name" value="TonB-dep_rcpt-like"/>
</dbReference>
<dbReference type="Gene3D" id="2.170.130.10">
    <property type="entry name" value="TonB-dependent receptor, plug domain"/>
    <property type="match status" value="1"/>
</dbReference>
<evidence type="ECO:0000256" key="9">
    <source>
        <dbReference type="ARBA" id="ARBA00023237"/>
    </source>
</evidence>
<dbReference type="InterPro" id="IPR036942">
    <property type="entry name" value="Beta-barrel_TonB_sf"/>
</dbReference>
<dbReference type="Pfam" id="PF13715">
    <property type="entry name" value="CarbopepD_reg_2"/>
    <property type="match status" value="1"/>
</dbReference>
<proteinExistence type="inferred from homology"/>
<dbReference type="NCBIfam" id="TIGR04057">
    <property type="entry name" value="SusC_RagA_signa"/>
    <property type="match status" value="1"/>
</dbReference>
<comment type="subcellular location">
    <subcellularLocation>
        <location evidence="1 10">Cell outer membrane</location>
        <topology evidence="1 10">Multi-pass membrane protein</topology>
    </subcellularLocation>
</comment>
<comment type="caution">
    <text evidence="15">The sequence shown here is derived from an EMBL/GenBank/DDBJ whole genome shotgun (WGS) entry which is preliminary data.</text>
</comment>
<keyword evidence="3 10" id="KW-1134">Transmembrane beta strand</keyword>
<accession>A0ABS7XIR8</accession>
<evidence type="ECO:0000259" key="13">
    <source>
        <dbReference type="Pfam" id="PF00593"/>
    </source>
</evidence>
<dbReference type="InterPro" id="IPR000531">
    <property type="entry name" value="Beta-barrel_TonB"/>
</dbReference>
<evidence type="ECO:0000256" key="4">
    <source>
        <dbReference type="ARBA" id="ARBA00022692"/>
    </source>
</evidence>
<dbReference type="PROSITE" id="PS52016">
    <property type="entry name" value="TONB_DEPENDENT_REC_3"/>
    <property type="match status" value="1"/>
</dbReference>
<dbReference type="Gene3D" id="2.60.40.1120">
    <property type="entry name" value="Carboxypeptidase-like, regulatory domain"/>
    <property type="match status" value="1"/>
</dbReference>
<reference evidence="16" key="1">
    <citation type="submission" date="2023-07" db="EMBL/GenBank/DDBJ databases">
        <title>Novel species isolated from saline lakes on Tibetan Plateau.</title>
        <authorList>
            <person name="Lu H."/>
        </authorList>
    </citation>
    <scope>NUCLEOTIDE SEQUENCE [LARGE SCALE GENOMIC DNA]</scope>
    <source>
        <strain evidence="16">CAK8W</strain>
    </source>
</reference>
<evidence type="ECO:0000256" key="7">
    <source>
        <dbReference type="ARBA" id="ARBA00023136"/>
    </source>
</evidence>
<evidence type="ECO:0000256" key="3">
    <source>
        <dbReference type="ARBA" id="ARBA00022452"/>
    </source>
</evidence>
<protein>
    <submittedName>
        <fullName evidence="15">SusC/RagA family TonB-linked outer membrane protein</fullName>
    </submittedName>
</protein>
<dbReference type="Proteomes" id="UP001199314">
    <property type="component" value="Unassembled WGS sequence"/>
</dbReference>
<dbReference type="RefSeq" id="WP_224461186.1">
    <property type="nucleotide sequence ID" value="NZ_JAIQZE010000007.1"/>
</dbReference>
<evidence type="ECO:0000313" key="15">
    <source>
        <dbReference type="EMBL" id="MBZ9778835.1"/>
    </source>
</evidence>
<evidence type="ECO:0000256" key="1">
    <source>
        <dbReference type="ARBA" id="ARBA00004571"/>
    </source>
</evidence>
<feature type="domain" description="TonB-dependent receptor-like beta-barrel" evidence="13">
    <location>
        <begin position="475"/>
        <end position="803"/>
    </location>
</feature>
<dbReference type="InterPro" id="IPR023997">
    <property type="entry name" value="TonB-dep_OMP_SusC/RagA_CS"/>
</dbReference>
<feature type="signal peptide" evidence="12">
    <location>
        <begin position="1"/>
        <end position="21"/>
    </location>
</feature>
<evidence type="ECO:0000256" key="11">
    <source>
        <dbReference type="RuleBase" id="RU003357"/>
    </source>
</evidence>
<sequence>MVKHYIKILGLMLLFTSVALAQDDRTITGLIVDDQGVPLMGANVIVKNSNPKRGTTTNFDGEFTLDVKAKDKVVKVSYLGFKSRNVSILGKDTFEINLNPSNQLDEVIVTALDIKRSEKALGYSVQSLGAEEVSDVKVGNVSNKLQGKVAGVFVNSSGNGPTASSNVTIRGQTSLTGSSQALFVVNGIPITNGLFSPGDGLNGSTTIDFGNSSQVVNPDDIENISVLKGPAAAALYGSRAANGVILITTKKGSDVDDDINVELNLQTVGRTILRKPDFQNTYGFGGNGKFSYKSGDIYTSQNGVDYYDAFGENWGPRMNGQLIKQFNSNGEAVPFTPAENNFDDFFETGTLNIHNVALSQNTEDGDYRISYTYMDDQNIVPGAGLGRNTLYASVGKQLFDDKLEVRVNLFNIRSSSDNIPNGGYDESNSIMYGWLWYPRQVGINELKPYWREGQVGEQQRYVEELWVNNPWLLTEENTNSFQENRIIGNATLNYSLTDRLSIRGRYGVDFKDEQRQFRRATSTKAIPGQFGSYREDELSFQEINAEAVISYTKNNIDDKFNYDLKLGGNMMRQKSNILIANNSQLLIPSQFTLTNNRAEVQVENPRAEKRINSIFGFASLSWDRWLYLDITGRNDWSSTLPKENNSYFYPSFSASAVLSEKLNIPYDSPLSFLKVRAAYAEVGSDTDPYLLTNTYQPQALFGDNPAFTNNTFATNPNLKPERTISYEVGTDVRFFNNRLGLDFTYYNNLSKDQIIFLPVPTTSGKESRLVNAGEIRSKGFEIQLNATPIETEDFSWDTNFNIGINEAIVESLPDGVEGSYPIVADVFPGDGGSQDLELVAVEGEKLGQLRGLGFQRDASGNIIHENGIPQMTEEKVTVGSYQPDARIGWQNTFKYKDWTFGFLFDGQVGGNFYSRGHALFNTGGTITNNNDPNLNISTLEGRQEYNVSYNGAGEPVYSPVPGTGAGVVGPGVNADGTPNETAVPTRDYFYAYYGNGFNRDNIEAATYDATWFKLREVRLSYDVPKSFYEEYGIESVRLSAVGRNLLLITEVPTVDPETFSIRNGIFVNGFGSNPLPSTSSFGLALNIKL</sequence>
<keyword evidence="4 10" id="KW-0812">Transmembrane</keyword>
<name>A0ABS7XIR8_9FLAO</name>
<keyword evidence="9 10" id="KW-0998">Cell outer membrane</keyword>
<keyword evidence="16" id="KW-1185">Reference proteome</keyword>
<evidence type="ECO:0000256" key="6">
    <source>
        <dbReference type="ARBA" id="ARBA00023077"/>
    </source>
</evidence>
<dbReference type="InterPro" id="IPR008969">
    <property type="entry name" value="CarboxyPept-like_regulatory"/>
</dbReference>
<dbReference type="InterPro" id="IPR023996">
    <property type="entry name" value="TonB-dep_OMP_SusC/RagA"/>
</dbReference>
<keyword evidence="7 10" id="KW-0472">Membrane</keyword>
<dbReference type="InterPro" id="IPR012910">
    <property type="entry name" value="Plug_dom"/>
</dbReference>
<dbReference type="PANTHER" id="PTHR30069">
    <property type="entry name" value="TONB-DEPENDENT OUTER MEMBRANE RECEPTOR"/>
    <property type="match status" value="1"/>
</dbReference>
<feature type="domain" description="TonB-dependent receptor plug" evidence="14">
    <location>
        <begin position="121"/>
        <end position="244"/>
    </location>
</feature>
<evidence type="ECO:0000256" key="2">
    <source>
        <dbReference type="ARBA" id="ARBA00022448"/>
    </source>
</evidence>
<evidence type="ECO:0000256" key="10">
    <source>
        <dbReference type="PROSITE-ProRule" id="PRU01360"/>
    </source>
</evidence>
<dbReference type="EMBL" id="JAIQZE010000007">
    <property type="protein sequence ID" value="MBZ9778835.1"/>
    <property type="molecule type" value="Genomic_DNA"/>
</dbReference>
<evidence type="ECO:0000256" key="8">
    <source>
        <dbReference type="ARBA" id="ARBA00023170"/>
    </source>
</evidence>
<dbReference type="Gene3D" id="2.40.170.20">
    <property type="entry name" value="TonB-dependent receptor, beta-barrel domain"/>
    <property type="match status" value="1"/>
</dbReference>
<dbReference type="SUPFAM" id="SSF49464">
    <property type="entry name" value="Carboxypeptidase regulatory domain-like"/>
    <property type="match status" value="1"/>
</dbReference>